<accession>A0A849A5J9</accession>
<dbReference type="Gene3D" id="3.40.50.2300">
    <property type="match status" value="1"/>
</dbReference>
<proteinExistence type="predicted"/>
<dbReference type="SMART" id="SM00226">
    <property type="entry name" value="LMWPc"/>
    <property type="match status" value="1"/>
</dbReference>
<organism evidence="3 4">
    <name type="scientific">Nakamurella aerolata</name>
    <dbReference type="NCBI Taxonomy" id="1656892"/>
    <lineage>
        <taxon>Bacteria</taxon>
        <taxon>Bacillati</taxon>
        <taxon>Actinomycetota</taxon>
        <taxon>Actinomycetes</taxon>
        <taxon>Nakamurellales</taxon>
        <taxon>Nakamurellaceae</taxon>
        <taxon>Nakamurella</taxon>
    </lineage>
</organism>
<evidence type="ECO:0000259" key="2">
    <source>
        <dbReference type="SMART" id="SM00226"/>
    </source>
</evidence>
<dbReference type="InterPro" id="IPR023485">
    <property type="entry name" value="Ptyr_pPase"/>
</dbReference>
<evidence type="ECO:0000313" key="4">
    <source>
        <dbReference type="Proteomes" id="UP000562984"/>
    </source>
</evidence>
<dbReference type="PANTHER" id="PTHR11717">
    <property type="entry name" value="LOW MOLECULAR WEIGHT PROTEIN TYROSINE PHOSPHATASE"/>
    <property type="match status" value="1"/>
</dbReference>
<comment type="caution">
    <text evidence="3">The sequence shown here is derived from an EMBL/GenBank/DDBJ whole genome shotgun (WGS) entry which is preliminary data.</text>
</comment>
<evidence type="ECO:0000256" key="1">
    <source>
        <dbReference type="SAM" id="MobiDB-lite"/>
    </source>
</evidence>
<gene>
    <name evidence="3" type="ORF">HKD39_08980</name>
</gene>
<evidence type="ECO:0000313" key="3">
    <source>
        <dbReference type="EMBL" id="NNG35839.1"/>
    </source>
</evidence>
<protein>
    <submittedName>
        <fullName evidence="3">Low molecular weight phosphatase family protein</fullName>
    </submittedName>
</protein>
<dbReference type="GO" id="GO:0004725">
    <property type="term" value="F:protein tyrosine phosphatase activity"/>
    <property type="evidence" value="ECO:0007669"/>
    <property type="project" value="TreeGrafter"/>
</dbReference>
<dbReference type="Pfam" id="PF01451">
    <property type="entry name" value="LMWPc"/>
    <property type="match status" value="1"/>
</dbReference>
<feature type="compositionally biased region" description="Low complexity" evidence="1">
    <location>
        <begin position="195"/>
        <end position="204"/>
    </location>
</feature>
<feature type="domain" description="Phosphotyrosine protein phosphatase I" evidence="2">
    <location>
        <begin position="13"/>
        <end position="195"/>
    </location>
</feature>
<reference evidence="3 4" key="1">
    <citation type="submission" date="2020-05" db="EMBL/GenBank/DDBJ databases">
        <title>Nakamurella sp. DB0629 isolated from air conditioner.</title>
        <authorList>
            <person name="Kim D.H."/>
            <person name="Kim D.-U."/>
        </authorList>
    </citation>
    <scope>NUCLEOTIDE SEQUENCE [LARGE SCALE GENOMIC DNA]</scope>
    <source>
        <strain evidence="3 4">DB0629</strain>
    </source>
</reference>
<sequence>MPPNDSGQPPAGFSVLYICHANRCRSAAAELLLIDALRRTPAPIGWTVRSAGVGAIDGQPVVAELGELLSERGIDAGAFRSEPLDAEMVAEADLILTAERGQRAAVLALDPSAHAKTFTMVQFERLTAGQAGPREAGSQPPDGSELITAALSQRGLNEPLDPADDDIADPVGHGRRAIARAVNRIDRTVAALVGRPAPEAATEPAAERRRPSLWNRLRRNRTD</sequence>
<dbReference type="EMBL" id="JABEND010000004">
    <property type="protein sequence ID" value="NNG35839.1"/>
    <property type="molecule type" value="Genomic_DNA"/>
</dbReference>
<dbReference type="InterPro" id="IPR036196">
    <property type="entry name" value="Ptyr_pPase_sf"/>
</dbReference>
<dbReference type="SUPFAM" id="SSF52788">
    <property type="entry name" value="Phosphotyrosine protein phosphatases I"/>
    <property type="match status" value="1"/>
</dbReference>
<dbReference type="Proteomes" id="UP000562984">
    <property type="component" value="Unassembled WGS sequence"/>
</dbReference>
<keyword evidence="4" id="KW-1185">Reference proteome</keyword>
<dbReference type="InterPro" id="IPR050438">
    <property type="entry name" value="LMW_PTPase"/>
</dbReference>
<dbReference type="AlphaFoldDB" id="A0A849A5J9"/>
<feature type="region of interest" description="Disordered" evidence="1">
    <location>
        <begin position="193"/>
        <end position="223"/>
    </location>
</feature>
<dbReference type="PANTHER" id="PTHR11717:SF31">
    <property type="entry name" value="LOW MOLECULAR WEIGHT PROTEIN-TYROSINE-PHOSPHATASE ETP-RELATED"/>
    <property type="match status" value="1"/>
</dbReference>
<name>A0A849A5J9_9ACTN</name>
<dbReference type="RefSeq" id="WP_171199534.1">
    <property type="nucleotide sequence ID" value="NZ_JABEND010000004.1"/>
</dbReference>